<dbReference type="EMBL" id="AWXA01000004">
    <property type="protein sequence ID" value="ERT62464.1"/>
    <property type="molecule type" value="Genomic_DNA"/>
</dbReference>
<gene>
    <name evidence="2" type="ORF">HMPREF1250_1275</name>
</gene>
<evidence type="ECO:0000259" key="1">
    <source>
        <dbReference type="PROSITE" id="PS50943"/>
    </source>
</evidence>
<keyword evidence="2" id="KW-0238">DNA-binding</keyword>
<feature type="domain" description="HTH cro/C1-type" evidence="1">
    <location>
        <begin position="11"/>
        <end position="66"/>
    </location>
</feature>
<keyword evidence="3" id="KW-1185">Reference proteome</keyword>
<organism evidence="2 3">
    <name type="scientific">Megasphaera vaginalis</name>
    <name type="common">ex Srinivasan et al. 2021</name>
    <dbReference type="NCBI Taxonomy" id="1111454"/>
    <lineage>
        <taxon>Bacteria</taxon>
        <taxon>Bacillati</taxon>
        <taxon>Bacillota</taxon>
        <taxon>Negativicutes</taxon>
        <taxon>Veillonellales</taxon>
        <taxon>Veillonellaceae</taxon>
        <taxon>Megasphaera</taxon>
    </lineage>
</organism>
<dbReference type="PROSITE" id="PS50943">
    <property type="entry name" value="HTH_CROC1"/>
    <property type="match status" value="1"/>
</dbReference>
<comment type="caution">
    <text evidence="2">The sequence shown here is derived from an EMBL/GenBank/DDBJ whole genome shotgun (WGS) entry which is preliminary data.</text>
</comment>
<sequence length="237" mass="27719">MDYSIYFSKRLKLLRTTYGLSMKTLSTTWGYKNTGTISQFENNKSVPSFNSLIQIANFYAVSLDWLIGRSNIIYTKESVFEGEIALHEQFMNLGEQIGFNYIAALQKGWEFMAPTYLYKDKREKYYSLDVRANIVVLHNLVTLENLYWSWYYLEGMYRKKGLLDRLQKLAKLFKSDDKIVEYLSAKEKEKTEILSSLICLDTQIIDGKEAKIKRTVPVYDVAAAYRKLQQETDDTNE</sequence>
<protein>
    <submittedName>
        <fullName evidence="2">DNA-binding helix-turn-helix protein</fullName>
    </submittedName>
</protein>
<proteinExistence type="predicted"/>
<dbReference type="Pfam" id="PF12844">
    <property type="entry name" value="HTH_19"/>
    <property type="match status" value="1"/>
</dbReference>
<dbReference type="eggNOG" id="COG1396">
    <property type="taxonomic scope" value="Bacteria"/>
</dbReference>
<dbReference type="STRING" id="1111454.HMPREF1250_1275"/>
<name>U7UU86_9FIRM</name>
<dbReference type="PATRIC" id="fig|1111454.3.peg.99"/>
<accession>U7UU86</accession>
<dbReference type="RefSeq" id="WP_023052638.1">
    <property type="nucleotide sequence ID" value="NZ_AWXA01000004.1"/>
</dbReference>
<dbReference type="GO" id="GO:0003677">
    <property type="term" value="F:DNA binding"/>
    <property type="evidence" value="ECO:0007669"/>
    <property type="project" value="UniProtKB-KW"/>
</dbReference>
<dbReference type="SUPFAM" id="SSF47413">
    <property type="entry name" value="lambda repressor-like DNA-binding domains"/>
    <property type="match status" value="1"/>
</dbReference>
<evidence type="ECO:0000313" key="3">
    <source>
        <dbReference type="Proteomes" id="UP000017090"/>
    </source>
</evidence>
<dbReference type="Proteomes" id="UP000017090">
    <property type="component" value="Unassembled WGS sequence"/>
</dbReference>
<dbReference type="Gene3D" id="1.10.260.40">
    <property type="entry name" value="lambda repressor-like DNA-binding domains"/>
    <property type="match status" value="1"/>
</dbReference>
<reference evidence="2 3" key="1">
    <citation type="submission" date="2013-09" db="EMBL/GenBank/DDBJ databases">
        <authorList>
            <person name="Durkin A.S."/>
            <person name="Haft D.R."/>
            <person name="McCorrison J."/>
            <person name="Torralba M."/>
            <person name="Gillis M."/>
            <person name="Haft D.H."/>
            <person name="Methe B."/>
            <person name="Sutton G."/>
            <person name="Nelson K.E."/>
        </authorList>
    </citation>
    <scope>NUCLEOTIDE SEQUENCE [LARGE SCALE GENOMIC DNA]</scope>
    <source>
        <strain evidence="2 3">BV3C16-1</strain>
    </source>
</reference>
<dbReference type="OrthoDB" id="1766270at2"/>
<dbReference type="CDD" id="cd00093">
    <property type="entry name" value="HTH_XRE"/>
    <property type="match status" value="1"/>
</dbReference>
<dbReference type="SMART" id="SM00530">
    <property type="entry name" value="HTH_XRE"/>
    <property type="match status" value="1"/>
</dbReference>
<evidence type="ECO:0000313" key="2">
    <source>
        <dbReference type="EMBL" id="ERT62464.1"/>
    </source>
</evidence>
<dbReference type="InterPro" id="IPR001387">
    <property type="entry name" value="Cro/C1-type_HTH"/>
</dbReference>
<dbReference type="AlphaFoldDB" id="U7UU86"/>
<dbReference type="InterPro" id="IPR010982">
    <property type="entry name" value="Lambda_DNA-bd_dom_sf"/>
</dbReference>